<gene>
    <name evidence="3" type="ORF">EII21_07460</name>
</gene>
<dbReference type="SUPFAM" id="SSF52833">
    <property type="entry name" value="Thioredoxin-like"/>
    <property type="match status" value="1"/>
</dbReference>
<organism evidence="3 4">
    <name type="scientific">Conchiformibius steedae</name>
    <dbReference type="NCBI Taxonomy" id="153493"/>
    <lineage>
        <taxon>Bacteria</taxon>
        <taxon>Pseudomonadati</taxon>
        <taxon>Pseudomonadota</taxon>
        <taxon>Betaproteobacteria</taxon>
        <taxon>Neisseriales</taxon>
        <taxon>Neisseriaceae</taxon>
        <taxon>Conchiformibius</taxon>
    </lineage>
</organism>
<dbReference type="STRING" id="1121352.GCA_000620925_00104"/>
<accession>A0A3P2A6K6</accession>
<evidence type="ECO:0000256" key="2">
    <source>
        <dbReference type="PROSITE-ProRule" id="PRU01282"/>
    </source>
</evidence>
<evidence type="ECO:0000313" key="4">
    <source>
        <dbReference type="Proteomes" id="UP000269923"/>
    </source>
</evidence>
<comment type="similarity">
    <text evidence="1 2">Belongs to the ArsC family.</text>
</comment>
<sequence>MTVLYGIPNCDTVKKARAWLTEQGVAHTFCDFKKSPPDEALLRDWLAQLGAEVLINRRGTTWRKLSPEQQAQAQNEAGAVALMAQQPSIIKRPVLVHAGQVYCGFAAEHYAALFGK</sequence>
<dbReference type="AlphaFoldDB" id="A0A3P2A6K6"/>
<dbReference type="CDD" id="cd03035">
    <property type="entry name" value="ArsC_Yffb"/>
    <property type="match status" value="1"/>
</dbReference>
<dbReference type="PANTHER" id="PTHR30041:SF8">
    <property type="entry name" value="PROTEIN YFFB"/>
    <property type="match status" value="1"/>
</dbReference>
<name>A0A3P2A6K6_9NEIS</name>
<reference evidence="3 4" key="1">
    <citation type="submission" date="2018-11" db="EMBL/GenBank/DDBJ databases">
        <title>Genomes From Bacteria Associated with the Canine Oral Cavity: a Test Case for Automated Genome-Based Taxonomic Assignment.</title>
        <authorList>
            <person name="Coil D.A."/>
            <person name="Jospin G."/>
            <person name="Darling A.E."/>
            <person name="Wallis C."/>
            <person name="Davis I.J."/>
            <person name="Harris S."/>
            <person name="Eisen J.A."/>
            <person name="Holcombe L.J."/>
            <person name="O'Flynn C."/>
        </authorList>
    </citation>
    <scope>NUCLEOTIDE SEQUENCE [LARGE SCALE GENOMIC DNA]</scope>
    <source>
        <strain evidence="3 4">COT-280</strain>
    </source>
</reference>
<dbReference type="NCBIfam" id="TIGR01617">
    <property type="entry name" value="arsC_related"/>
    <property type="match status" value="1"/>
</dbReference>
<evidence type="ECO:0000256" key="1">
    <source>
        <dbReference type="ARBA" id="ARBA00007198"/>
    </source>
</evidence>
<dbReference type="PROSITE" id="PS51353">
    <property type="entry name" value="ARSC"/>
    <property type="match status" value="1"/>
</dbReference>
<dbReference type="Pfam" id="PF03960">
    <property type="entry name" value="ArsC"/>
    <property type="match status" value="1"/>
</dbReference>
<dbReference type="OrthoDB" id="9803749at2"/>
<dbReference type="InterPro" id="IPR006504">
    <property type="entry name" value="Tscrpt_reg_Spx/MgsR"/>
</dbReference>
<protein>
    <submittedName>
        <fullName evidence="3">Arsenate reductase</fullName>
    </submittedName>
</protein>
<dbReference type="PANTHER" id="PTHR30041">
    <property type="entry name" value="ARSENATE REDUCTASE"/>
    <property type="match status" value="1"/>
</dbReference>
<proteinExistence type="inferred from homology"/>
<dbReference type="Proteomes" id="UP000269923">
    <property type="component" value="Unassembled WGS sequence"/>
</dbReference>
<dbReference type="RefSeq" id="WP_124795230.1">
    <property type="nucleotide sequence ID" value="NZ_RQYC01000010.1"/>
</dbReference>
<dbReference type="EMBL" id="RQYC01000010">
    <property type="protein sequence ID" value="RRD89860.1"/>
    <property type="molecule type" value="Genomic_DNA"/>
</dbReference>
<dbReference type="Gene3D" id="3.40.30.10">
    <property type="entry name" value="Glutaredoxin"/>
    <property type="match status" value="1"/>
</dbReference>
<keyword evidence="4" id="KW-1185">Reference proteome</keyword>
<dbReference type="InterPro" id="IPR036249">
    <property type="entry name" value="Thioredoxin-like_sf"/>
</dbReference>
<comment type="caution">
    <text evidence="3">The sequence shown here is derived from an EMBL/GenBank/DDBJ whole genome shotgun (WGS) entry which is preliminary data.</text>
</comment>
<dbReference type="InterPro" id="IPR006660">
    <property type="entry name" value="Arsenate_reductase-like"/>
</dbReference>
<evidence type="ECO:0000313" key="3">
    <source>
        <dbReference type="EMBL" id="RRD89860.1"/>
    </source>
</evidence>